<organism evidence="1 2">
    <name type="scientific">Genlisea aurea</name>
    <dbReference type="NCBI Taxonomy" id="192259"/>
    <lineage>
        <taxon>Eukaryota</taxon>
        <taxon>Viridiplantae</taxon>
        <taxon>Streptophyta</taxon>
        <taxon>Embryophyta</taxon>
        <taxon>Tracheophyta</taxon>
        <taxon>Spermatophyta</taxon>
        <taxon>Magnoliopsida</taxon>
        <taxon>eudicotyledons</taxon>
        <taxon>Gunneridae</taxon>
        <taxon>Pentapetalae</taxon>
        <taxon>asterids</taxon>
        <taxon>lamiids</taxon>
        <taxon>Lamiales</taxon>
        <taxon>Lentibulariaceae</taxon>
        <taxon>Genlisea</taxon>
    </lineage>
</organism>
<comment type="caution">
    <text evidence="1">The sequence shown here is derived from an EMBL/GenBank/DDBJ whole genome shotgun (WGS) entry which is preliminary data.</text>
</comment>
<evidence type="ECO:0000313" key="2">
    <source>
        <dbReference type="Proteomes" id="UP000015453"/>
    </source>
</evidence>
<dbReference type="EMBL" id="AUSU01006395">
    <property type="protein sequence ID" value="EPS62101.1"/>
    <property type="molecule type" value="Genomic_DNA"/>
</dbReference>
<dbReference type="AlphaFoldDB" id="S8CCD9"/>
<name>S8CCD9_9LAMI</name>
<reference evidence="1 2" key="1">
    <citation type="journal article" date="2013" name="BMC Genomics">
        <title>The miniature genome of a carnivorous plant Genlisea aurea contains a low number of genes and short non-coding sequences.</title>
        <authorList>
            <person name="Leushkin E.V."/>
            <person name="Sutormin R.A."/>
            <person name="Nabieva E.R."/>
            <person name="Penin A.A."/>
            <person name="Kondrashov A.S."/>
            <person name="Logacheva M.D."/>
        </authorList>
    </citation>
    <scope>NUCLEOTIDE SEQUENCE [LARGE SCALE GENOMIC DNA]</scope>
</reference>
<proteinExistence type="predicted"/>
<evidence type="ECO:0000313" key="1">
    <source>
        <dbReference type="EMBL" id="EPS62101.1"/>
    </source>
</evidence>
<gene>
    <name evidence="1" type="ORF">M569_12695</name>
</gene>
<accession>S8CCD9</accession>
<protein>
    <submittedName>
        <fullName evidence="1">Uncharacterized protein</fullName>
    </submittedName>
</protein>
<keyword evidence="2" id="KW-1185">Reference proteome</keyword>
<sequence>MTRNHVGFARAEFHWHMLFRHCCCWRTSRGFSSFQALPAFADPLIPLLELLSISIETKSVNLNQQSQGRALKSGLTQHPLVAQKLISSFCALKRPHDA</sequence>
<dbReference type="Proteomes" id="UP000015453">
    <property type="component" value="Unassembled WGS sequence"/>
</dbReference>